<evidence type="ECO:0000256" key="2">
    <source>
        <dbReference type="ARBA" id="ARBA00023125"/>
    </source>
</evidence>
<feature type="domain" description="Recombinase" evidence="6">
    <location>
        <begin position="86"/>
        <end position="194"/>
    </location>
</feature>
<dbReference type="GO" id="GO:0003677">
    <property type="term" value="F:DNA binding"/>
    <property type="evidence" value="ECO:0007669"/>
    <property type="project" value="UniProtKB-KW"/>
</dbReference>
<dbReference type="InterPro" id="IPR036162">
    <property type="entry name" value="Resolvase-like_N_sf"/>
</dbReference>
<dbReference type="AlphaFoldDB" id="A0A840PSS7"/>
<dbReference type="SMART" id="SM00857">
    <property type="entry name" value="Resolvase"/>
    <property type="match status" value="1"/>
</dbReference>
<evidence type="ECO:0000259" key="6">
    <source>
        <dbReference type="PROSITE" id="PS51737"/>
    </source>
</evidence>
<gene>
    <name evidence="7" type="ORF">BJ970_000866</name>
</gene>
<dbReference type="InterPro" id="IPR050639">
    <property type="entry name" value="SSR_resolvase"/>
</dbReference>
<evidence type="ECO:0000313" key="7">
    <source>
        <dbReference type="EMBL" id="MBB5153332.1"/>
    </source>
</evidence>
<sequence length="203" mass="22817">MTNGTTPASPAIYDKPLGEPRPAGRAVIYLRVSSKRQVGRDYDPEGISIPAQRAACHRKAAQLGLTIADEYVEPGRSGTEIAKRSSFQRMLGRIRDSGDADHVIVYKLSRLAAAGDVTLAQLSEQLHHQRQHTRPTRGHPQQVSISKLARMLRDRYYLGYITYRGEELPGRHEPIIEQDLFDRVQAVLDARTTNPNKHDTLRE</sequence>
<dbReference type="EMBL" id="JACHIW010000001">
    <property type="protein sequence ID" value="MBB5153332.1"/>
    <property type="molecule type" value="Genomic_DNA"/>
</dbReference>
<keyword evidence="2" id="KW-0238">DNA-binding</keyword>
<dbReference type="InterPro" id="IPR006118">
    <property type="entry name" value="Recombinase_CS"/>
</dbReference>
<dbReference type="GO" id="GO:0000150">
    <property type="term" value="F:DNA strand exchange activity"/>
    <property type="evidence" value="ECO:0007669"/>
    <property type="project" value="InterPro"/>
</dbReference>
<dbReference type="InterPro" id="IPR011109">
    <property type="entry name" value="DNA_bind_recombinase_dom"/>
</dbReference>
<dbReference type="GO" id="GO:0015074">
    <property type="term" value="P:DNA integration"/>
    <property type="evidence" value="ECO:0007669"/>
    <property type="project" value="UniProtKB-KW"/>
</dbReference>
<evidence type="ECO:0000313" key="8">
    <source>
        <dbReference type="Proteomes" id="UP000584374"/>
    </source>
</evidence>
<evidence type="ECO:0000256" key="5">
    <source>
        <dbReference type="PROSITE-ProRule" id="PRU10137"/>
    </source>
</evidence>
<dbReference type="CDD" id="cd00338">
    <property type="entry name" value="Ser_Recombinase"/>
    <property type="match status" value="1"/>
</dbReference>
<accession>A0A840PSS7</accession>
<comment type="caution">
    <text evidence="7">The sequence shown here is derived from an EMBL/GenBank/DDBJ whole genome shotgun (WGS) entry which is preliminary data.</text>
</comment>
<organism evidence="7 8">
    <name type="scientific">Saccharopolyspora phatthalungensis</name>
    <dbReference type="NCBI Taxonomy" id="664693"/>
    <lineage>
        <taxon>Bacteria</taxon>
        <taxon>Bacillati</taxon>
        <taxon>Actinomycetota</taxon>
        <taxon>Actinomycetes</taxon>
        <taxon>Pseudonocardiales</taxon>
        <taxon>Pseudonocardiaceae</taxon>
        <taxon>Saccharopolyspora</taxon>
    </lineage>
</organism>
<proteinExistence type="predicted"/>
<dbReference type="Gene3D" id="3.40.50.1390">
    <property type="entry name" value="Resolvase, N-terminal catalytic domain"/>
    <property type="match status" value="1"/>
</dbReference>
<keyword evidence="8" id="KW-1185">Reference proteome</keyword>
<dbReference type="PANTHER" id="PTHR30461:SF23">
    <property type="entry name" value="DNA RECOMBINASE-RELATED"/>
    <property type="match status" value="1"/>
</dbReference>
<reference evidence="7 8" key="1">
    <citation type="submission" date="2020-08" db="EMBL/GenBank/DDBJ databases">
        <title>Sequencing the genomes of 1000 actinobacteria strains.</title>
        <authorList>
            <person name="Klenk H.-P."/>
        </authorList>
    </citation>
    <scope>NUCLEOTIDE SEQUENCE [LARGE SCALE GENOMIC DNA]</scope>
    <source>
        <strain evidence="7 8">DSM 45584</strain>
    </source>
</reference>
<evidence type="ECO:0000256" key="1">
    <source>
        <dbReference type="ARBA" id="ARBA00022908"/>
    </source>
</evidence>
<keyword evidence="3" id="KW-0233">DNA recombination</keyword>
<dbReference type="Proteomes" id="UP000584374">
    <property type="component" value="Unassembled WGS sequence"/>
</dbReference>
<dbReference type="PROSITE" id="PS00397">
    <property type="entry name" value="RECOMBINASES_1"/>
    <property type="match status" value="1"/>
</dbReference>
<dbReference type="RefSeq" id="WP_184723983.1">
    <property type="nucleotide sequence ID" value="NZ_JACHIW010000001.1"/>
</dbReference>
<dbReference type="Pfam" id="PF00239">
    <property type="entry name" value="Resolvase"/>
    <property type="match status" value="1"/>
</dbReference>
<dbReference type="Pfam" id="PF07508">
    <property type="entry name" value="Recombinase"/>
    <property type="match status" value="1"/>
</dbReference>
<dbReference type="PANTHER" id="PTHR30461">
    <property type="entry name" value="DNA-INVERTASE FROM LAMBDOID PROPHAGE"/>
    <property type="match status" value="1"/>
</dbReference>
<evidence type="ECO:0000256" key="4">
    <source>
        <dbReference type="PIRSR" id="PIRSR606118-50"/>
    </source>
</evidence>
<name>A0A840PSS7_9PSEU</name>
<dbReference type="InterPro" id="IPR006119">
    <property type="entry name" value="Resolv_N"/>
</dbReference>
<keyword evidence="1" id="KW-0229">DNA integration</keyword>
<feature type="active site" description="O-(5'-phospho-DNA)-serine intermediate" evidence="4 5">
    <location>
        <position position="33"/>
    </location>
</feature>
<dbReference type="PROSITE" id="PS51737">
    <property type="entry name" value="RECOMBINASE_DNA_BIND"/>
    <property type="match status" value="1"/>
</dbReference>
<protein>
    <recommendedName>
        <fullName evidence="6">Recombinase domain-containing protein</fullName>
    </recommendedName>
</protein>
<evidence type="ECO:0000256" key="3">
    <source>
        <dbReference type="ARBA" id="ARBA00023172"/>
    </source>
</evidence>
<dbReference type="SUPFAM" id="SSF53041">
    <property type="entry name" value="Resolvase-like"/>
    <property type="match status" value="1"/>
</dbReference>